<sequence length="435" mass="45248">MPDSTDLLFQPDASAFSVEESFAPLSLPFPSDNAHQAGVGNHSSTDEFLQTLEANWAQATHLSNSYSQPSERADLVTEFYRQQEALALDISLGQPDDDTASSEPISSEGTSLSQRFDPLLGYGLIDAAAAVGFLLGQALPDVPDLTDDNWGLDAINAPEVWDQGITGQDVIVAVIDDGVDINHPDLAPNIWLNPGEIADDGIDNDGNGFIDDLHGWNFAQGQNNNNVLPLLGGTHGTHVAGIIAATADGQGITGVAPDAKIMPIKIGDAPNNFFVNPGDLSAAIYYAVDNGANVINMSLGWPASPELDAALLYAASQNVIVVSSAGNSRNASPGALALYAQEVGLSVGAVNPNNVLASFSNGAGEDFNIRHITAPGVGILSTLSGGFYGRQSGTSMAAPHVAGAIALMLQANPNLNHAQATNLLISQSNRSNRFG</sequence>
<gene>
    <name evidence="9" type="ORF">IQ260_10390</name>
</gene>
<dbReference type="PROSITE" id="PS00138">
    <property type="entry name" value="SUBTILASE_SER"/>
    <property type="match status" value="1"/>
</dbReference>
<keyword evidence="3 5" id="KW-0378">Hydrolase</keyword>
<dbReference type="PANTHER" id="PTHR43399:SF4">
    <property type="entry name" value="CELL WALL-ASSOCIATED PROTEASE"/>
    <property type="match status" value="1"/>
</dbReference>
<keyword evidence="10" id="KW-1185">Reference proteome</keyword>
<feature type="active site" description="Charge relay system" evidence="5">
    <location>
        <position position="235"/>
    </location>
</feature>
<comment type="caution">
    <text evidence="9">The sequence shown here is derived from an EMBL/GenBank/DDBJ whole genome shotgun (WGS) entry which is preliminary data.</text>
</comment>
<dbReference type="Gene3D" id="3.40.50.200">
    <property type="entry name" value="Peptidase S8/S53 domain"/>
    <property type="match status" value="1"/>
</dbReference>
<evidence type="ECO:0000256" key="6">
    <source>
        <dbReference type="RuleBase" id="RU003355"/>
    </source>
</evidence>
<feature type="active site" description="Charge relay system" evidence="5">
    <location>
        <position position="395"/>
    </location>
</feature>
<dbReference type="InterPro" id="IPR051048">
    <property type="entry name" value="Peptidase_S8/S53_subtilisin"/>
</dbReference>
<reference evidence="9" key="1">
    <citation type="submission" date="2020-10" db="EMBL/GenBank/DDBJ databases">
        <authorList>
            <person name="Castelo-Branco R."/>
            <person name="Eusebio N."/>
            <person name="Adriana R."/>
            <person name="Vieira A."/>
            <person name="Brugerolle De Fraissinette N."/>
            <person name="Rezende De Castro R."/>
            <person name="Schneider M.P."/>
            <person name="Vasconcelos V."/>
            <person name="Leao P.N."/>
        </authorList>
    </citation>
    <scope>NUCLEOTIDE SEQUENCE</scope>
    <source>
        <strain evidence="9">LEGE 11479</strain>
    </source>
</reference>
<feature type="region of interest" description="Disordered" evidence="7">
    <location>
        <begin position="91"/>
        <end position="111"/>
    </location>
</feature>
<dbReference type="AlphaFoldDB" id="A0A928ZRU4"/>
<dbReference type="InterPro" id="IPR023827">
    <property type="entry name" value="Peptidase_S8_Asp-AS"/>
</dbReference>
<dbReference type="InterPro" id="IPR036852">
    <property type="entry name" value="Peptidase_S8/S53_dom_sf"/>
</dbReference>
<evidence type="ECO:0000256" key="7">
    <source>
        <dbReference type="SAM" id="MobiDB-lite"/>
    </source>
</evidence>
<keyword evidence="4 5" id="KW-0720">Serine protease</keyword>
<dbReference type="CDD" id="cd07473">
    <property type="entry name" value="Peptidases_S8_Subtilisin_like"/>
    <property type="match status" value="1"/>
</dbReference>
<dbReference type="PROSITE" id="PS00136">
    <property type="entry name" value="SUBTILASE_ASP"/>
    <property type="match status" value="1"/>
</dbReference>
<evidence type="ECO:0000313" key="10">
    <source>
        <dbReference type="Proteomes" id="UP000615026"/>
    </source>
</evidence>
<keyword evidence="2 5" id="KW-0645">Protease</keyword>
<dbReference type="PROSITE" id="PS51892">
    <property type="entry name" value="SUBTILASE"/>
    <property type="match status" value="1"/>
</dbReference>
<dbReference type="SUPFAM" id="SSF52743">
    <property type="entry name" value="Subtilisin-like"/>
    <property type="match status" value="1"/>
</dbReference>
<evidence type="ECO:0000256" key="5">
    <source>
        <dbReference type="PROSITE-ProRule" id="PRU01240"/>
    </source>
</evidence>
<dbReference type="InterPro" id="IPR015500">
    <property type="entry name" value="Peptidase_S8_subtilisin-rel"/>
</dbReference>
<name>A0A928ZRU4_LEPEC</name>
<feature type="compositionally biased region" description="Polar residues" evidence="7">
    <location>
        <begin position="101"/>
        <end position="111"/>
    </location>
</feature>
<feature type="active site" description="Charge relay system" evidence="5">
    <location>
        <position position="176"/>
    </location>
</feature>
<organism evidence="9 10">
    <name type="scientific">Leptolyngbya cf. ectocarpi LEGE 11479</name>
    <dbReference type="NCBI Taxonomy" id="1828722"/>
    <lineage>
        <taxon>Bacteria</taxon>
        <taxon>Bacillati</taxon>
        <taxon>Cyanobacteriota</taxon>
        <taxon>Cyanophyceae</taxon>
        <taxon>Leptolyngbyales</taxon>
        <taxon>Leptolyngbyaceae</taxon>
        <taxon>Leptolyngbya group</taxon>
        <taxon>Leptolyngbya</taxon>
    </lineage>
</organism>
<dbReference type="PRINTS" id="PR00723">
    <property type="entry name" value="SUBTILISIN"/>
</dbReference>
<accession>A0A928ZRU4</accession>
<dbReference type="Proteomes" id="UP000615026">
    <property type="component" value="Unassembled WGS sequence"/>
</dbReference>
<evidence type="ECO:0000259" key="8">
    <source>
        <dbReference type="Pfam" id="PF00082"/>
    </source>
</evidence>
<evidence type="ECO:0000256" key="4">
    <source>
        <dbReference type="ARBA" id="ARBA00022825"/>
    </source>
</evidence>
<dbReference type="EMBL" id="JADEXP010000074">
    <property type="protein sequence ID" value="MBE9067063.1"/>
    <property type="molecule type" value="Genomic_DNA"/>
</dbReference>
<dbReference type="Pfam" id="PF00082">
    <property type="entry name" value="Peptidase_S8"/>
    <property type="match status" value="1"/>
</dbReference>
<proteinExistence type="inferred from homology"/>
<dbReference type="InterPro" id="IPR034204">
    <property type="entry name" value="PfSUB1-like_cat_dom"/>
</dbReference>
<evidence type="ECO:0000313" key="9">
    <source>
        <dbReference type="EMBL" id="MBE9067063.1"/>
    </source>
</evidence>
<dbReference type="PROSITE" id="PS00137">
    <property type="entry name" value="SUBTILASE_HIS"/>
    <property type="match status" value="1"/>
</dbReference>
<dbReference type="PANTHER" id="PTHR43399">
    <property type="entry name" value="SUBTILISIN-RELATED"/>
    <property type="match status" value="1"/>
</dbReference>
<dbReference type="InterPro" id="IPR022398">
    <property type="entry name" value="Peptidase_S8_His-AS"/>
</dbReference>
<evidence type="ECO:0000256" key="1">
    <source>
        <dbReference type="ARBA" id="ARBA00011073"/>
    </source>
</evidence>
<evidence type="ECO:0000256" key="2">
    <source>
        <dbReference type="ARBA" id="ARBA00022670"/>
    </source>
</evidence>
<comment type="similarity">
    <text evidence="1 5 6">Belongs to the peptidase S8 family.</text>
</comment>
<protein>
    <submittedName>
        <fullName evidence="9">S8 family serine peptidase</fullName>
    </submittedName>
</protein>
<dbReference type="InterPro" id="IPR023828">
    <property type="entry name" value="Peptidase_S8_Ser-AS"/>
</dbReference>
<dbReference type="InterPro" id="IPR000209">
    <property type="entry name" value="Peptidase_S8/S53_dom"/>
</dbReference>
<feature type="domain" description="Peptidase S8/S53" evidence="8">
    <location>
        <begin position="167"/>
        <end position="428"/>
    </location>
</feature>
<dbReference type="GO" id="GO:0004252">
    <property type="term" value="F:serine-type endopeptidase activity"/>
    <property type="evidence" value="ECO:0007669"/>
    <property type="project" value="UniProtKB-UniRule"/>
</dbReference>
<evidence type="ECO:0000256" key="3">
    <source>
        <dbReference type="ARBA" id="ARBA00022801"/>
    </source>
</evidence>
<dbReference type="GO" id="GO:0006508">
    <property type="term" value="P:proteolysis"/>
    <property type="evidence" value="ECO:0007669"/>
    <property type="project" value="UniProtKB-KW"/>
</dbReference>
<dbReference type="RefSeq" id="WP_193993034.1">
    <property type="nucleotide sequence ID" value="NZ_JADEXP010000074.1"/>
</dbReference>